<dbReference type="RefSeq" id="WP_347782024.1">
    <property type="nucleotide sequence ID" value="NZ_JBBMFV010000004.1"/>
</dbReference>
<organism evidence="5 6">
    <name type="scientific">Paenarthrobacter nicotinovorans</name>
    <name type="common">Arthrobacter nicotinovorans</name>
    <dbReference type="NCBI Taxonomy" id="29320"/>
    <lineage>
        <taxon>Bacteria</taxon>
        <taxon>Bacillati</taxon>
        <taxon>Actinomycetota</taxon>
        <taxon>Actinomycetes</taxon>
        <taxon>Micrococcales</taxon>
        <taxon>Micrococcaceae</taxon>
        <taxon>Paenarthrobacter</taxon>
    </lineage>
</organism>
<sequence length="300" mass="31859">MKVIGFGDNIVDRFLDRKVMYPGGNCVNVAVFARRMGVESGYLGVFGSDSLGAFVHDAIDAEGVDTSQCVIRDGLNGVTEIKVVDGDRVFLGWNEGGVTTSDPFVLEDEHLRYLASADLVHSSVYSASESQLPALRNAGTLVSFDYSSEPERRTDAYLAQTGPYVDLALLSCGNMTVAAVESDLKRVHAAGVSLAVGTRGQSGAMMYDGERFLTQAAAPTDPLRFADTMGCGDAFLAGLVVSLLGSGWSRSRRPPVEECQKALARGARSAAAQCYVEGAFGYGRAVEVASSRPGNYQPAR</sequence>
<evidence type="ECO:0000313" key="5">
    <source>
        <dbReference type="EMBL" id="MEO3940522.1"/>
    </source>
</evidence>
<dbReference type="SUPFAM" id="SSF53613">
    <property type="entry name" value="Ribokinase-like"/>
    <property type="match status" value="1"/>
</dbReference>
<dbReference type="Gene3D" id="3.40.1190.20">
    <property type="match status" value="1"/>
</dbReference>
<evidence type="ECO:0000259" key="4">
    <source>
        <dbReference type="Pfam" id="PF00294"/>
    </source>
</evidence>
<dbReference type="PANTHER" id="PTHR43085:SF41">
    <property type="entry name" value="FRUCTOSELYSINE 6-KINASE"/>
    <property type="match status" value="1"/>
</dbReference>
<comment type="similarity">
    <text evidence="1">Belongs to the carbohydrate kinase PfkB family.</text>
</comment>
<dbReference type="InterPro" id="IPR029056">
    <property type="entry name" value="Ribokinase-like"/>
</dbReference>
<dbReference type="Pfam" id="PF00294">
    <property type="entry name" value="PfkB"/>
    <property type="match status" value="1"/>
</dbReference>
<feature type="domain" description="Carbohydrate kinase PfkB" evidence="4">
    <location>
        <begin position="19"/>
        <end position="278"/>
    </location>
</feature>
<evidence type="ECO:0000256" key="1">
    <source>
        <dbReference type="ARBA" id="ARBA00010688"/>
    </source>
</evidence>
<keyword evidence="2" id="KW-0808">Transferase</keyword>
<name>A0ABV0GPM9_PAENI</name>
<evidence type="ECO:0000256" key="3">
    <source>
        <dbReference type="ARBA" id="ARBA00022777"/>
    </source>
</evidence>
<comment type="caution">
    <text evidence="5">The sequence shown here is derived from an EMBL/GenBank/DDBJ whole genome shotgun (WGS) entry which is preliminary data.</text>
</comment>
<dbReference type="PANTHER" id="PTHR43085">
    <property type="entry name" value="HEXOKINASE FAMILY MEMBER"/>
    <property type="match status" value="1"/>
</dbReference>
<dbReference type="EMBL" id="JBBMFV010000004">
    <property type="protein sequence ID" value="MEO3940522.1"/>
    <property type="molecule type" value="Genomic_DNA"/>
</dbReference>
<reference evidence="5 6" key="1">
    <citation type="journal article" date="2024" name="Appl. Microbiol. Biotechnol.">
        <title>Biosynthetic gene clusters with biotechnological applications in novel Antarctic isolates from Actinomycetota.</title>
        <authorList>
            <person name="Bruna P."/>
            <person name="Nunez-Montero K."/>
            <person name="Contreras M.J."/>
            <person name="Leal K."/>
            <person name="Garcia M."/>
            <person name="Abanto M."/>
            <person name="Barrientos L."/>
        </authorList>
    </citation>
    <scope>NUCLEOTIDE SEQUENCE [LARGE SCALE GENOMIC DNA]</scope>
    <source>
        <strain evidence="5 6">Se16.17</strain>
    </source>
</reference>
<dbReference type="GO" id="GO:0016301">
    <property type="term" value="F:kinase activity"/>
    <property type="evidence" value="ECO:0007669"/>
    <property type="project" value="UniProtKB-KW"/>
</dbReference>
<keyword evidence="6" id="KW-1185">Reference proteome</keyword>
<accession>A0ABV0GPM9</accession>
<dbReference type="InterPro" id="IPR011611">
    <property type="entry name" value="PfkB_dom"/>
</dbReference>
<proteinExistence type="inferred from homology"/>
<keyword evidence="3 5" id="KW-0418">Kinase</keyword>
<dbReference type="Proteomes" id="UP001448614">
    <property type="component" value="Unassembled WGS sequence"/>
</dbReference>
<dbReference type="InterPro" id="IPR050306">
    <property type="entry name" value="PfkB_Carbo_kinase"/>
</dbReference>
<gene>
    <name evidence="5" type="ORF">V3C41_05495</name>
</gene>
<protein>
    <submittedName>
        <fullName evidence="5">PfkB family carbohydrate kinase</fullName>
    </submittedName>
</protein>
<evidence type="ECO:0000256" key="2">
    <source>
        <dbReference type="ARBA" id="ARBA00022679"/>
    </source>
</evidence>
<evidence type="ECO:0000313" key="6">
    <source>
        <dbReference type="Proteomes" id="UP001448614"/>
    </source>
</evidence>